<keyword evidence="3" id="KW-1185">Reference proteome</keyword>
<dbReference type="Gene3D" id="2.120.10.80">
    <property type="entry name" value="Kelch-type beta propeller"/>
    <property type="match status" value="1"/>
</dbReference>
<accession>X6MDB6</accession>
<dbReference type="SUPFAM" id="SSF117281">
    <property type="entry name" value="Kelch motif"/>
    <property type="match status" value="1"/>
</dbReference>
<organism evidence="2 3">
    <name type="scientific">Reticulomyxa filosa</name>
    <dbReference type="NCBI Taxonomy" id="46433"/>
    <lineage>
        <taxon>Eukaryota</taxon>
        <taxon>Sar</taxon>
        <taxon>Rhizaria</taxon>
        <taxon>Retaria</taxon>
        <taxon>Foraminifera</taxon>
        <taxon>Monothalamids</taxon>
        <taxon>Reticulomyxidae</taxon>
        <taxon>Reticulomyxa</taxon>
    </lineage>
</organism>
<comment type="caution">
    <text evidence="2">The sequence shown here is derived from an EMBL/GenBank/DDBJ whole genome shotgun (WGS) entry which is preliminary data.</text>
</comment>
<keyword evidence="1" id="KW-1133">Transmembrane helix</keyword>
<dbReference type="Proteomes" id="UP000023152">
    <property type="component" value="Unassembled WGS sequence"/>
</dbReference>
<feature type="transmembrane region" description="Helical" evidence="1">
    <location>
        <begin position="44"/>
        <end position="62"/>
    </location>
</feature>
<evidence type="ECO:0000256" key="1">
    <source>
        <dbReference type="SAM" id="Phobius"/>
    </source>
</evidence>
<keyword evidence="1" id="KW-0472">Membrane</keyword>
<sequence length="150" mass="17623">MVKINKRNQMLLFCRNTGLSIKYDEYKNDFQFHKLPVHRDITQFYAYAYVCINGIVLFFGGWNGEYGTNDIILKSVHKYSIQENMWTTFEHTLTSPLHHCFAIFNENNYIHIIGGEGENVTVSTHVKTKVRVWDSKSLVIICLFILMKHK</sequence>
<keyword evidence="1" id="KW-0812">Transmembrane</keyword>
<dbReference type="AlphaFoldDB" id="X6MDB6"/>
<evidence type="ECO:0000313" key="2">
    <source>
        <dbReference type="EMBL" id="ETO11402.1"/>
    </source>
</evidence>
<dbReference type="EMBL" id="ASPP01022520">
    <property type="protein sequence ID" value="ETO11402.1"/>
    <property type="molecule type" value="Genomic_DNA"/>
</dbReference>
<evidence type="ECO:0008006" key="4">
    <source>
        <dbReference type="Google" id="ProtNLM"/>
    </source>
</evidence>
<evidence type="ECO:0000313" key="3">
    <source>
        <dbReference type="Proteomes" id="UP000023152"/>
    </source>
</evidence>
<dbReference type="InterPro" id="IPR015915">
    <property type="entry name" value="Kelch-typ_b-propeller"/>
</dbReference>
<protein>
    <recommendedName>
        <fullName evidence="4">Kelch motif family protein</fullName>
    </recommendedName>
</protein>
<reference evidence="2 3" key="1">
    <citation type="journal article" date="2013" name="Curr. Biol.">
        <title>The Genome of the Foraminiferan Reticulomyxa filosa.</title>
        <authorList>
            <person name="Glockner G."/>
            <person name="Hulsmann N."/>
            <person name="Schleicher M."/>
            <person name="Noegel A.A."/>
            <person name="Eichinger L."/>
            <person name="Gallinger C."/>
            <person name="Pawlowski J."/>
            <person name="Sierra R."/>
            <person name="Euteneuer U."/>
            <person name="Pillet L."/>
            <person name="Moustafa A."/>
            <person name="Platzer M."/>
            <person name="Groth M."/>
            <person name="Szafranski K."/>
            <person name="Schliwa M."/>
        </authorList>
    </citation>
    <scope>NUCLEOTIDE SEQUENCE [LARGE SCALE GENOMIC DNA]</scope>
</reference>
<name>X6MDB6_RETFI</name>
<proteinExistence type="predicted"/>
<gene>
    <name evidence="2" type="ORF">RFI_25974</name>
</gene>